<keyword evidence="5" id="KW-0227">DNA damage</keyword>
<feature type="domain" description="Endonuclease/exonuclease/phosphatase" evidence="11">
    <location>
        <begin position="4"/>
        <end position="142"/>
    </location>
</feature>
<feature type="binding site" evidence="9">
    <location>
        <position position="140"/>
    </location>
    <ligand>
        <name>Mg(2+)</name>
        <dbReference type="ChEBI" id="CHEBI:18420"/>
        <label>1</label>
    </ligand>
</feature>
<organism evidence="12 13">
    <name type="scientific">Pelobates cultripes</name>
    <name type="common">Western spadefoot toad</name>
    <dbReference type="NCBI Taxonomy" id="61616"/>
    <lineage>
        <taxon>Eukaryota</taxon>
        <taxon>Metazoa</taxon>
        <taxon>Chordata</taxon>
        <taxon>Craniata</taxon>
        <taxon>Vertebrata</taxon>
        <taxon>Euteleostomi</taxon>
        <taxon>Amphibia</taxon>
        <taxon>Batrachia</taxon>
        <taxon>Anura</taxon>
        <taxon>Pelobatoidea</taxon>
        <taxon>Pelobatidae</taxon>
        <taxon>Pelobates</taxon>
    </lineage>
</organism>
<dbReference type="GO" id="GO:0008311">
    <property type="term" value="F:double-stranded DNA 3'-5' DNA exonuclease activity"/>
    <property type="evidence" value="ECO:0007669"/>
    <property type="project" value="UniProtKB-EC"/>
</dbReference>
<name>A0AAD1SHJ9_PELCU</name>
<evidence type="ECO:0000256" key="10">
    <source>
        <dbReference type="PIRSR" id="PIRSR604808-3"/>
    </source>
</evidence>
<dbReference type="GO" id="GO:0046872">
    <property type="term" value="F:metal ion binding"/>
    <property type="evidence" value="ECO:0007669"/>
    <property type="project" value="UniProtKB-KW"/>
</dbReference>
<reference evidence="12" key="1">
    <citation type="submission" date="2022-03" db="EMBL/GenBank/DDBJ databases">
        <authorList>
            <person name="Alioto T."/>
            <person name="Alioto T."/>
            <person name="Gomez Garrido J."/>
        </authorList>
    </citation>
    <scope>NUCLEOTIDE SEQUENCE</scope>
</reference>
<comment type="cofactor">
    <cofactor evidence="9">
        <name>Mg(2+)</name>
        <dbReference type="ChEBI" id="CHEBI:18420"/>
    </cofactor>
    <cofactor evidence="9">
        <name>Mn(2+)</name>
        <dbReference type="ChEBI" id="CHEBI:29035"/>
    </cofactor>
    <text evidence="9">Probably binds two magnesium or manganese ions per subunit.</text>
</comment>
<comment type="similarity">
    <text evidence="2">Belongs to the DNA repair enzymes AP/ExoA family.</text>
</comment>
<sequence length="578" mass="66763">MKLVTYNVKGLNTPGKRRLLLNDLKKNQIDIACIQETHFRDDHTPAIYTKVYPTQFHSQAATKSKGVTVLIHKDVAITIHQKSIDPKGRYIILVGQFNSIQLTLIATYFPNERQGQYLRMLLNKIDGIKQGNIILCGDFNSIQSPTLDTTATLTVQRDANAFIWEGKKPRVARKLLAAPQRAGGLAVPDIRAYYHASILAAALPHLIDQPPPQWVTLERHLTEPYELSHVIWLPKPLRPPMVDPPEQINLLLQVWDTHRNKLSSNSQVSQATPIQALTYCIPTFHATPWHDRGVTTLAKAHTGKRLTDFNTLQQTYNIPNTSHFSYRQLASFLHNHNPDSTQQDPGPHIHTLWEDICIKRRLPKIYRPLSSCYKQILQYTPLAKASPAIQWGRELGTDLTNQQWEELMTSPRKLIKSATLIEQHMKMVYRWYLVPEKLHKLYPSSSPECWRCTKHIGTTAHVWWHCPLIQPFWKAVQKVLKELSLDEPQYEPSTYLLLVLPPKTPPYIKKLIYHLLLTAQRAIARAWKTHVTPPIELVLAEIDNQNIYEKRFNTVCPPNEMTLATWERWETWRREHPT</sequence>
<evidence type="ECO:0000256" key="6">
    <source>
        <dbReference type="ARBA" id="ARBA00022801"/>
    </source>
</evidence>
<keyword evidence="7 9" id="KW-0460">Magnesium</keyword>
<dbReference type="InterPro" id="IPR036691">
    <property type="entry name" value="Endo/exonu/phosph_ase_sf"/>
</dbReference>
<dbReference type="PANTHER" id="PTHR22748">
    <property type="entry name" value="AP ENDONUCLEASE"/>
    <property type="match status" value="1"/>
</dbReference>
<keyword evidence="8" id="KW-0234">DNA repair</keyword>
<evidence type="ECO:0000256" key="8">
    <source>
        <dbReference type="ARBA" id="ARBA00023204"/>
    </source>
</evidence>
<dbReference type="GO" id="GO:0005634">
    <property type="term" value="C:nucleus"/>
    <property type="evidence" value="ECO:0007669"/>
    <property type="project" value="TreeGrafter"/>
</dbReference>
<keyword evidence="4 9" id="KW-0479">Metal-binding</keyword>
<dbReference type="EC" id="3.1.11.2" evidence="3"/>
<evidence type="ECO:0000256" key="2">
    <source>
        <dbReference type="ARBA" id="ARBA00007092"/>
    </source>
</evidence>
<dbReference type="GO" id="GO:0006284">
    <property type="term" value="P:base-excision repair"/>
    <property type="evidence" value="ECO:0007669"/>
    <property type="project" value="TreeGrafter"/>
</dbReference>
<feature type="binding site" evidence="9">
    <location>
        <position position="7"/>
    </location>
    <ligand>
        <name>Mg(2+)</name>
        <dbReference type="ChEBI" id="CHEBI:18420"/>
        <label>1</label>
    </ligand>
</feature>
<dbReference type="Gene3D" id="3.60.10.10">
    <property type="entry name" value="Endonuclease/exonuclease/phosphatase"/>
    <property type="match status" value="1"/>
</dbReference>
<evidence type="ECO:0000256" key="9">
    <source>
        <dbReference type="PIRSR" id="PIRSR604808-2"/>
    </source>
</evidence>
<evidence type="ECO:0000256" key="5">
    <source>
        <dbReference type="ARBA" id="ARBA00022763"/>
    </source>
</evidence>
<evidence type="ECO:0000256" key="1">
    <source>
        <dbReference type="ARBA" id="ARBA00000493"/>
    </source>
</evidence>
<evidence type="ECO:0000313" key="12">
    <source>
        <dbReference type="EMBL" id="CAH2301659.1"/>
    </source>
</evidence>
<evidence type="ECO:0000259" key="11">
    <source>
        <dbReference type="Pfam" id="PF03372"/>
    </source>
</evidence>
<protein>
    <recommendedName>
        <fullName evidence="3">exodeoxyribonuclease III</fullName>
        <ecNumber evidence="3">3.1.11.2</ecNumber>
    </recommendedName>
</protein>
<evidence type="ECO:0000256" key="3">
    <source>
        <dbReference type="ARBA" id="ARBA00012115"/>
    </source>
</evidence>
<evidence type="ECO:0000256" key="4">
    <source>
        <dbReference type="ARBA" id="ARBA00022723"/>
    </source>
</evidence>
<dbReference type="Proteomes" id="UP001295444">
    <property type="component" value="Chromosome 06"/>
</dbReference>
<accession>A0AAD1SHJ9</accession>
<feature type="site" description="Transition state stabilizer" evidence="10">
    <location>
        <position position="140"/>
    </location>
</feature>
<evidence type="ECO:0000313" key="13">
    <source>
        <dbReference type="Proteomes" id="UP001295444"/>
    </source>
</evidence>
<dbReference type="EMBL" id="OW240917">
    <property type="protein sequence ID" value="CAH2301659.1"/>
    <property type="molecule type" value="Genomic_DNA"/>
</dbReference>
<dbReference type="Pfam" id="PF03372">
    <property type="entry name" value="Exo_endo_phos"/>
    <property type="match status" value="1"/>
</dbReference>
<feature type="binding site" evidence="9">
    <location>
        <position position="138"/>
    </location>
    <ligand>
        <name>Mg(2+)</name>
        <dbReference type="ChEBI" id="CHEBI:18420"/>
        <label>1</label>
    </ligand>
</feature>
<dbReference type="AlphaFoldDB" id="A0AAD1SHJ9"/>
<gene>
    <name evidence="12" type="ORF">PECUL_23A051244</name>
</gene>
<feature type="binding site" evidence="9">
    <location>
        <position position="36"/>
    </location>
    <ligand>
        <name>Mg(2+)</name>
        <dbReference type="ChEBI" id="CHEBI:18420"/>
        <label>1</label>
    </ligand>
</feature>
<proteinExistence type="inferred from homology"/>
<dbReference type="SUPFAM" id="SSF56219">
    <property type="entry name" value="DNase I-like"/>
    <property type="match status" value="1"/>
</dbReference>
<dbReference type="GO" id="GO:0008081">
    <property type="term" value="F:phosphoric diester hydrolase activity"/>
    <property type="evidence" value="ECO:0007669"/>
    <property type="project" value="TreeGrafter"/>
</dbReference>
<dbReference type="InterPro" id="IPR005135">
    <property type="entry name" value="Endo/exonuclease/phosphatase"/>
</dbReference>
<keyword evidence="13" id="KW-1185">Reference proteome</keyword>
<dbReference type="InterPro" id="IPR004808">
    <property type="entry name" value="AP_endonuc_1"/>
</dbReference>
<evidence type="ECO:0000256" key="7">
    <source>
        <dbReference type="ARBA" id="ARBA00022842"/>
    </source>
</evidence>
<dbReference type="GO" id="GO:0003906">
    <property type="term" value="F:DNA-(apurinic or apyrimidinic site) endonuclease activity"/>
    <property type="evidence" value="ECO:0007669"/>
    <property type="project" value="TreeGrafter"/>
</dbReference>
<comment type="catalytic activity">
    <reaction evidence="1">
        <text>Exonucleolytic cleavage in the 3'- to 5'-direction to yield nucleoside 5'-phosphates.</text>
        <dbReference type="EC" id="3.1.11.2"/>
    </reaction>
</comment>
<keyword evidence="6" id="KW-0378">Hydrolase</keyword>
<keyword evidence="9" id="KW-0464">Manganese</keyword>
<dbReference type="PANTHER" id="PTHR22748:SF26">
    <property type="entry name" value="ENDONUCLEASE_EXONUCLEASE_PHOSPHATASE DOMAIN-CONTAINING PROTEIN"/>
    <property type="match status" value="1"/>
</dbReference>